<feature type="DNA-binding region" description="OmpR/PhoB-type" evidence="7">
    <location>
        <begin position="129"/>
        <end position="228"/>
    </location>
</feature>
<reference evidence="10 11" key="1">
    <citation type="submission" date="2019-02" db="EMBL/GenBank/DDBJ databases">
        <title>Deep-cultivation of Planctomycetes and their phenomic and genomic characterization uncovers novel biology.</title>
        <authorList>
            <person name="Wiegand S."/>
            <person name="Jogler M."/>
            <person name="Boedeker C."/>
            <person name="Pinto D."/>
            <person name="Vollmers J."/>
            <person name="Rivas-Marin E."/>
            <person name="Kohn T."/>
            <person name="Peeters S.H."/>
            <person name="Heuer A."/>
            <person name="Rast P."/>
            <person name="Oberbeckmann S."/>
            <person name="Bunk B."/>
            <person name="Jeske O."/>
            <person name="Meyerdierks A."/>
            <person name="Storesund J.E."/>
            <person name="Kallscheuer N."/>
            <person name="Luecker S."/>
            <person name="Lage O.M."/>
            <person name="Pohl T."/>
            <person name="Merkel B.J."/>
            <person name="Hornburger P."/>
            <person name="Mueller R.-W."/>
            <person name="Bruemmer F."/>
            <person name="Labrenz M."/>
            <person name="Spormann A.M."/>
            <person name="Op Den Camp H."/>
            <person name="Overmann J."/>
            <person name="Amann R."/>
            <person name="Jetten M.S.M."/>
            <person name="Mascher T."/>
            <person name="Medema M.H."/>
            <person name="Devos D.P."/>
            <person name="Kaster A.-K."/>
            <person name="Ovreas L."/>
            <person name="Rohde M."/>
            <person name="Galperin M.Y."/>
            <person name="Jogler C."/>
        </authorList>
    </citation>
    <scope>NUCLEOTIDE SEQUENCE [LARGE SCALE GENOMIC DNA]</scope>
    <source>
        <strain evidence="10 11">Poly51</strain>
    </source>
</reference>
<dbReference type="EMBL" id="SJPW01000008">
    <property type="protein sequence ID" value="TWU46168.1"/>
    <property type="molecule type" value="Genomic_DNA"/>
</dbReference>
<comment type="caution">
    <text evidence="10">The sequence shown here is derived from an EMBL/GenBank/DDBJ whole genome shotgun (WGS) entry which is preliminary data.</text>
</comment>
<dbReference type="GO" id="GO:0005829">
    <property type="term" value="C:cytosol"/>
    <property type="evidence" value="ECO:0007669"/>
    <property type="project" value="TreeGrafter"/>
</dbReference>
<dbReference type="Pfam" id="PF00486">
    <property type="entry name" value="Trans_reg_C"/>
    <property type="match status" value="1"/>
</dbReference>
<evidence type="ECO:0000313" key="11">
    <source>
        <dbReference type="Proteomes" id="UP000318288"/>
    </source>
</evidence>
<evidence type="ECO:0000256" key="7">
    <source>
        <dbReference type="PROSITE-ProRule" id="PRU01091"/>
    </source>
</evidence>
<evidence type="ECO:0000259" key="9">
    <source>
        <dbReference type="PROSITE" id="PS51755"/>
    </source>
</evidence>
<evidence type="ECO:0000256" key="5">
    <source>
        <dbReference type="ARBA" id="ARBA00023163"/>
    </source>
</evidence>
<protein>
    <submittedName>
        <fullName evidence="10">Transcriptional regulatory protein YycF</fullName>
    </submittedName>
</protein>
<feature type="domain" description="Response regulatory" evidence="8">
    <location>
        <begin position="4"/>
        <end position="117"/>
    </location>
</feature>
<dbReference type="GO" id="GO:0006355">
    <property type="term" value="P:regulation of DNA-templated transcription"/>
    <property type="evidence" value="ECO:0007669"/>
    <property type="project" value="InterPro"/>
</dbReference>
<evidence type="ECO:0000259" key="8">
    <source>
        <dbReference type="PROSITE" id="PS50110"/>
    </source>
</evidence>
<dbReference type="Gene3D" id="1.10.10.10">
    <property type="entry name" value="Winged helix-like DNA-binding domain superfamily/Winged helix DNA-binding domain"/>
    <property type="match status" value="1"/>
</dbReference>
<sequence length="230" mass="25563">MTSHILLVEDDAPLATMVQEFLVEHGFDVTIEGNGEVAIERILRDPYDAIVLDIGLPGVDGFSVCRRVRPAYGGPIIMLTARGEEVDEVIALEIGADDFMTKPVRPRALLARLKVHLRRGETSLMGEASNRIEVGDLEIEPSTRIVWVAGVTVELTTAEYDLLAYLAMRAGTVVDRKGIYLDLLEFPYDGLDRSIDLRVSRLRKKLHDDPNHPTRIKSVRGVGYLMAKPT</sequence>
<dbReference type="PANTHER" id="PTHR48111:SF21">
    <property type="entry name" value="DNA-BINDING DUAL MASTER TRANSCRIPTIONAL REGULATOR RPAA"/>
    <property type="match status" value="1"/>
</dbReference>
<keyword evidence="2" id="KW-0902">Two-component regulatory system</keyword>
<feature type="domain" description="OmpR/PhoB-type" evidence="9">
    <location>
        <begin position="129"/>
        <end position="228"/>
    </location>
</feature>
<dbReference type="Gene3D" id="6.10.250.690">
    <property type="match status" value="1"/>
</dbReference>
<dbReference type="Gene3D" id="3.40.50.2300">
    <property type="match status" value="1"/>
</dbReference>
<dbReference type="InterPro" id="IPR039420">
    <property type="entry name" value="WalR-like"/>
</dbReference>
<dbReference type="RefSeq" id="WP_146461867.1">
    <property type="nucleotide sequence ID" value="NZ_SJPW01000008.1"/>
</dbReference>
<dbReference type="PANTHER" id="PTHR48111">
    <property type="entry name" value="REGULATOR OF RPOS"/>
    <property type="match status" value="1"/>
</dbReference>
<dbReference type="InterPro" id="IPR011006">
    <property type="entry name" value="CheY-like_superfamily"/>
</dbReference>
<dbReference type="Pfam" id="PF00072">
    <property type="entry name" value="Response_reg"/>
    <property type="match status" value="1"/>
</dbReference>
<dbReference type="OrthoDB" id="272875at2"/>
<dbReference type="AlphaFoldDB" id="A0A5C6EBA5"/>
<dbReference type="InterPro" id="IPR036388">
    <property type="entry name" value="WH-like_DNA-bd_sf"/>
</dbReference>
<evidence type="ECO:0000256" key="2">
    <source>
        <dbReference type="ARBA" id="ARBA00023012"/>
    </source>
</evidence>
<organism evidence="10 11">
    <name type="scientific">Rubripirellula tenax</name>
    <dbReference type="NCBI Taxonomy" id="2528015"/>
    <lineage>
        <taxon>Bacteria</taxon>
        <taxon>Pseudomonadati</taxon>
        <taxon>Planctomycetota</taxon>
        <taxon>Planctomycetia</taxon>
        <taxon>Pirellulales</taxon>
        <taxon>Pirellulaceae</taxon>
        <taxon>Rubripirellula</taxon>
    </lineage>
</organism>
<dbReference type="GO" id="GO:0032993">
    <property type="term" value="C:protein-DNA complex"/>
    <property type="evidence" value="ECO:0007669"/>
    <property type="project" value="TreeGrafter"/>
</dbReference>
<name>A0A5C6EBA5_9BACT</name>
<dbReference type="GO" id="GO:0000156">
    <property type="term" value="F:phosphorelay response regulator activity"/>
    <property type="evidence" value="ECO:0007669"/>
    <property type="project" value="TreeGrafter"/>
</dbReference>
<evidence type="ECO:0000256" key="4">
    <source>
        <dbReference type="ARBA" id="ARBA00023125"/>
    </source>
</evidence>
<dbReference type="InterPro" id="IPR001789">
    <property type="entry name" value="Sig_transdc_resp-reg_receiver"/>
</dbReference>
<keyword evidence="5" id="KW-0804">Transcription</keyword>
<evidence type="ECO:0000256" key="6">
    <source>
        <dbReference type="PROSITE-ProRule" id="PRU00169"/>
    </source>
</evidence>
<feature type="modified residue" description="4-aspartylphosphate" evidence="6">
    <location>
        <position position="53"/>
    </location>
</feature>
<keyword evidence="4 7" id="KW-0238">DNA-binding</keyword>
<dbReference type="SUPFAM" id="SSF52172">
    <property type="entry name" value="CheY-like"/>
    <property type="match status" value="1"/>
</dbReference>
<dbReference type="InterPro" id="IPR001867">
    <property type="entry name" value="OmpR/PhoB-type_DNA-bd"/>
</dbReference>
<evidence type="ECO:0000256" key="3">
    <source>
        <dbReference type="ARBA" id="ARBA00023015"/>
    </source>
</evidence>
<keyword evidence="1 6" id="KW-0597">Phosphoprotein</keyword>
<dbReference type="PROSITE" id="PS50110">
    <property type="entry name" value="RESPONSE_REGULATORY"/>
    <property type="match status" value="1"/>
</dbReference>
<proteinExistence type="predicted"/>
<dbReference type="GO" id="GO:0000976">
    <property type="term" value="F:transcription cis-regulatory region binding"/>
    <property type="evidence" value="ECO:0007669"/>
    <property type="project" value="TreeGrafter"/>
</dbReference>
<dbReference type="Proteomes" id="UP000318288">
    <property type="component" value="Unassembled WGS sequence"/>
</dbReference>
<accession>A0A5C6EBA5</accession>
<gene>
    <name evidence="10" type="primary">yycF_4</name>
    <name evidence="10" type="ORF">Poly51_55630</name>
</gene>
<dbReference type="SMART" id="SM00448">
    <property type="entry name" value="REC"/>
    <property type="match status" value="1"/>
</dbReference>
<dbReference type="SMART" id="SM00862">
    <property type="entry name" value="Trans_reg_C"/>
    <property type="match status" value="1"/>
</dbReference>
<keyword evidence="3" id="KW-0805">Transcription regulation</keyword>
<dbReference type="PROSITE" id="PS51755">
    <property type="entry name" value="OMPR_PHOB"/>
    <property type="match status" value="1"/>
</dbReference>
<keyword evidence="11" id="KW-1185">Reference proteome</keyword>
<dbReference type="CDD" id="cd00383">
    <property type="entry name" value="trans_reg_C"/>
    <property type="match status" value="1"/>
</dbReference>
<evidence type="ECO:0000313" key="10">
    <source>
        <dbReference type="EMBL" id="TWU46168.1"/>
    </source>
</evidence>
<evidence type="ECO:0000256" key="1">
    <source>
        <dbReference type="ARBA" id="ARBA00022553"/>
    </source>
</evidence>